<keyword evidence="2" id="KW-1185">Reference proteome</keyword>
<gene>
    <name evidence="1" type="ORF">EVAR_4236_1</name>
</gene>
<name>A0A4C1TJL8_EUMVA</name>
<organism evidence="1 2">
    <name type="scientific">Eumeta variegata</name>
    <name type="common">Bagworm moth</name>
    <name type="synonym">Eumeta japonica</name>
    <dbReference type="NCBI Taxonomy" id="151549"/>
    <lineage>
        <taxon>Eukaryota</taxon>
        <taxon>Metazoa</taxon>
        <taxon>Ecdysozoa</taxon>
        <taxon>Arthropoda</taxon>
        <taxon>Hexapoda</taxon>
        <taxon>Insecta</taxon>
        <taxon>Pterygota</taxon>
        <taxon>Neoptera</taxon>
        <taxon>Endopterygota</taxon>
        <taxon>Lepidoptera</taxon>
        <taxon>Glossata</taxon>
        <taxon>Ditrysia</taxon>
        <taxon>Tineoidea</taxon>
        <taxon>Psychidae</taxon>
        <taxon>Oiketicinae</taxon>
        <taxon>Eumeta</taxon>
    </lineage>
</organism>
<dbReference type="EMBL" id="BGZK01000057">
    <property type="protein sequence ID" value="GBP13491.1"/>
    <property type="molecule type" value="Genomic_DNA"/>
</dbReference>
<evidence type="ECO:0000313" key="1">
    <source>
        <dbReference type="EMBL" id="GBP13491.1"/>
    </source>
</evidence>
<dbReference type="Proteomes" id="UP000299102">
    <property type="component" value="Unassembled WGS sequence"/>
</dbReference>
<evidence type="ECO:0000313" key="2">
    <source>
        <dbReference type="Proteomes" id="UP000299102"/>
    </source>
</evidence>
<accession>A0A4C1TJL8</accession>
<proteinExistence type="predicted"/>
<reference evidence="1 2" key="1">
    <citation type="journal article" date="2019" name="Commun. Biol.">
        <title>The bagworm genome reveals a unique fibroin gene that provides high tensile strength.</title>
        <authorList>
            <person name="Kono N."/>
            <person name="Nakamura H."/>
            <person name="Ohtoshi R."/>
            <person name="Tomita M."/>
            <person name="Numata K."/>
            <person name="Arakawa K."/>
        </authorList>
    </citation>
    <scope>NUCLEOTIDE SEQUENCE [LARGE SCALE GENOMIC DNA]</scope>
</reference>
<protein>
    <submittedName>
        <fullName evidence="1">Uncharacterized protein</fullName>
    </submittedName>
</protein>
<dbReference type="AlphaFoldDB" id="A0A4C1TJL8"/>
<sequence>MYEKEMHSSALKNGSGTLDAKRARFKHKYRQVQRTAIGGAAGSGKFKVRAKHRSLSKHYAIWRSSKNAYGVPPSCLVFGLSGAGFQVF</sequence>
<comment type="caution">
    <text evidence="1">The sequence shown here is derived from an EMBL/GenBank/DDBJ whole genome shotgun (WGS) entry which is preliminary data.</text>
</comment>